<sequence length="250" mass="29158">MLYRRAFQKNYYHRDKFLLKCKGKRFIVVEELDEDKLDTALIKEFVSGGNVSLVRIHQAEAESVRLIGKLNFISNMQPVFDVDEGIRRRGLTCLYKNKFVEVPEGQEASLKPRHHRKVKDYVSRFDYIQVRTTFFAMLAQYAKRYYEQKTLGLVPELRDQFKVVCDDNAPVLAAFEEHFVITRDDNDRVYSKEVARILNFELTDIKPALLQIGIKFNRNVRPGKGSPFPQKRGCFLGIQHKGVGEEYPSE</sequence>
<dbReference type="AlphaFoldDB" id="A0A9K3CUH6"/>
<protein>
    <submittedName>
        <fullName evidence="1">Uncharacterized protein</fullName>
    </submittedName>
</protein>
<name>A0A9K3CUH6_9EUKA</name>
<accession>A0A9K3CUH6</accession>
<dbReference type="Proteomes" id="UP000265618">
    <property type="component" value="Unassembled WGS sequence"/>
</dbReference>
<comment type="caution">
    <text evidence="1">The sequence shown here is derived from an EMBL/GenBank/DDBJ whole genome shotgun (WGS) entry which is preliminary data.</text>
</comment>
<evidence type="ECO:0000313" key="1">
    <source>
        <dbReference type="EMBL" id="GIQ83147.1"/>
    </source>
</evidence>
<keyword evidence="2" id="KW-1185">Reference proteome</keyword>
<evidence type="ECO:0000313" key="2">
    <source>
        <dbReference type="Proteomes" id="UP000265618"/>
    </source>
</evidence>
<reference evidence="1 2" key="1">
    <citation type="journal article" date="2018" name="PLoS ONE">
        <title>The draft genome of Kipferlia bialata reveals reductive genome evolution in fornicate parasites.</title>
        <authorList>
            <person name="Tanifuji G."/>
            <person name="Takabayashi S."/>
            <person name="Kume K."/>
            <person name="Takagi M."/>
            <person name="Nakayama T."/>
            <person name="Kamikawa R."/>
            <person name="Inagaki Y."/>
            <person name="Hashimoto T."/>
        </authorList>
    </citation>
    <scope>NUCLEOTIDE SEQUENCE [LARGE SCALE GENOMIC DNA]</scope>
    <source>
        <strain evidence="1">NY0173</strain>
    </source>
</reference>
<proteinExistence type="predicted"/>
<gene>
    <name evidence="1" type="ORF">KIPB_004421</name>
</gene>
<dbReference type="EMBL" id="BDIP01000943">
    <property type="protein sequence ID" value="GIQ83147.1"/>
    <property type="molecule type" value="Genomic_DNA"/>
</dbReference>
<organism evidence="1 2">
    <name type="scientific">Kipferlia bialata</name>
    <dbReference type="NCBI Taxonomy" id="797122"/>
    <lineage>
        <taxon>Eukaryota</taxon>
        <taxon>Metamonada</taxon>
        <taxon>Carpediemonas-like organisms</taxon>
        <taxon>Kipferlia</taxon>
    </lineage>
</organism>